<dbReference type="Pfam" id="PF14564">
    <property type="entry name" value="Membrane_bind"/>
    <property type="match status" value="1"/>
</dbReference>
<comment type="caution">
    <text evidence="3">The sequence shown here is derived from an EMBL/GenBank/DDBJ whole genome shotgun (WGS) entry which is preliminary data.</text>
</comment>
<organism evidence="3 4">
    <name type="scientific">Pseudomonas syringae pv. maculicola</name>
    <dbReference type="NCBI Taxonomy" id="59511"/>
    <lineage>
        <taxon>Bacteria</taxon>
        <taxon>Pseudomonadati</taxon>
        <taxon>Pseudomonadota</taxon>
        <taxon>Gammaproteobacteria</taxon>
        <taxon>Pseudomonadales</taxon>
        <taxon>Pseudomonadaceae</taxon>
        <taxon>Pseudomonas</taxon>
    </lineage>
</organism>
<dbReference type="EMBL" id="RBNL01000644">
    <property type="protein sequence ID" value="RML99234.1"/>
    <property type="molecule type" value="Genomic_DNA"/>
</dbReference>
<dbReference type="Gene3D" id="2.60.40.1720">
    <property type="entry name" value="Calcium-dependent cell adhesion molecule-1"/>
    <property type="match status" value="1"/>
</dbReference>
<feature type="domain" description="Calcium-dependent cell adhesion molecule 1 membrane-binding" evidence="2">
    <location>
        <begin position="94"/>
        <end position="200"/>
    </location>
</feature>
<sequence length="222" mass="24935">MIMSLEHGAIFYMDVNYSGEGYAYEESVIQNNLPPALNDRFRSVDIKPRSKVYAWRHYGDGFDQYYDFDVSQPDIQSVGGVSTILVAPKDSALFAIRLVGQAGDDRKYHAFVRTFTITNPKEIESGSGYEIVGLIPIDGRDYVTDIIIFDAGDIPVLHGAVYVRYDASKKTLLSTIYSELFPIGELEFNKVSDYQFDLKIISIPGVLGARSVDFKMLKEQLS</sequence>
<dbReference type="InterPro" id="IPR029283">
    <property type="entry name" value="Membrane-bd"/>
</dbReference>
<dbReference type="Gene3D" id="2.60.20.10">
    <property type="entry name" value="Crystallins"/>
    <property type="match status" value="1"/>
</dbReference>
<evidence type="ECO:0000259" key="1">
    <source>
        <dbReference type="Pfam" id="PF08964"/>
    </source>
</evidence>
<proteinExistence type="predicted"/>
<evidence type="ECO:0000259" key="2">
    <source>
        <dbReference type="Pfam" id="PF14564"/>
    </source>
</evidence>
<dbReference type="GO" id="GO:0098609">
    <property type="term" value="P:cell-cell adhesion"/>
    <property type="evidence" value="ECO:0007669"/>
    <property type="project" value="InterPro"/>
</dbReference>
<name>A0A3M3AFM8_PSEYM</name>
<dbReference type="Proteomes" id="UP000282378">
    <property type="component" value="Unassembled WGS sequence"/>
</dbReference>
<dbReference type="InterPro" id="IPR038423">
    <property type="entry name" value="CAD_C_sf"/>
</dbReference>
<reference evidence="3 4" key="1">
    <citation type="submission" date="2018-08" db="EMBL/GenBank/DDBJ databases">
        <title>Recombination of ecologically and evolutionarily significant loci maintains genetic cohesion in the Pseudomonas syringae species complex.</title>
        <authorList>
            <person name="Dillon M."/>
            <person name="Thakur S."/>
            <person name="Almeida R.N.D."/>
            <person name="Weir B.S."/>
            <person name="Guttman D.S."/>
        </authorList>
    </citation>
    <scope>NUCLEOTIDE SEQUENCE [LARGE SCALE GENOMIC DNA]</scope>
    <source>
        <strain evidence="3 4">88_10</strain>
    </source>
</reference>
<dbReference type="Pfam" id="PF08964">
    <property type="entry name" value="Crystall_3"/>
    <property type="match status" value="1"/>
</dbReference>
<dbReference type="AlphaFoldDB" id="A0A3M3AFM8"/>
<accession>A0A3M3AFM8</accession>
<dbReference type="InterPro" id="IPR015059">
    <property type="entry name" value="Ca_cell_adhesion_N_dom"/>
</dbReference>
<gene>
    <name evidence="3" type="ORF">APX70_01089</name>
</gene>
<protein>
    <submittedName>
        <fullName evidence="3">Uncharacterized protein</fullName>
    </submittedName>
</protein>
<feature type="domain" description="Calcium-dependent cell adhesion molecule N-terminal" evidence="1">
    <location>
        <begin position="6"/>
        <end position="88"/>
    </location>
</feature>
<evidence type="ECO:0000313" key="3">
    <source>
        <dbReference type="EMBL" id="RML99234.1"/>
    </source>
</evidence>
<evidence type="ECO:0000313" key="4">
    <source>
        <dbReference type="Proteomes" id="UP000282378"/>
    </source>
</evidence>
<dbReference type="GO" id="GO:0016020">
    <property type="term" value="C:membrane"/>
    <property type="evidence" value="ECO:0007669"/>
    <property type="project" value="InterPro"/>
</dbReference>